<evidence type="ECO:0000313" key="2">
    <source>
        <dbReference type="Proteomes" id="UP001596250"/>
    </source>
</evidence>
<dbReference type="Pfam" id="PF00702">
    <property type="entry name" value="Hydrolase"/>
    <property type="match status" value="1"/>
</dbReference>
<comment type="caution">
    <text evidence="1">The sequence shown here is derived from an EMBL/GenBank/DDBJ whole genome shotgun (WGS) entry which is preliminary data.</text>
</comment>
<accession>A0ABW1IUD4</accession>
<name>A0ABW1IUD4_9BACL</name>
<dbReference type="EMBL" id="JBHSQV010000184">
    <property type="protein sequence ID" value="MFC5988702.1"/>
    <property type="molecule type" value="Genomic_DNA"/>
</dbReference>
<dbReference type="EC" id="3.1.3.-" evidence="1"/>
<keyword evidence="2" id="KW-1185">Reference proteome</keyword>
<dbReference type="InterPro" id="IPR036412">
    <property type="entry name" value="HAD-like_sf"/>
</dbReference>
<proteinExistence type="predicted"/>
<dbReference type="Proteomes" id="UP001596250">
    <property type="component" value="Unassembled WGS sequence"/>
</dbReference>
<dbReference type="Gene3D" id="3.40.50.1000">
    <property type="entry name" value="HAD superfamily/HAD-like"/>
    <property type="match status" value="1"/>
</dbReference>
<dbReference type="SUPFAM" id="SSF56784">
    <property type="entry name" value="HAD-like"/>
    <property type="match status" value="1"/>
</dbReference>
<dbReference type="PANTHER" id="PTHR43611">
    <property type="entry name" value="ALPHA-D-GLUCOSE 1-PHOSPHATE PHOSPHATASE"/>
    <property type="match status" value="1"/>
</dbReference>
<dbReference type="NCBIfam" id="TIGR01509">
    <property type="entry name" value="HAD-SF-IA-v3"/>
    <property type="match status" value="1"/>
</dbReference>
<dbReference type="RefSeq" id="WP_379896182.1">
    <property type="nucleotide sequence ID" value="NZ_CBCSCT010000006.1"/>
</dbReference>
<protein>
    <submittedName>
        <fullName evidence="1">HAD family hydrolase</fullName>
        <ecNumber evidence="1">3.1.3.-</ecNumber>
    </submittedName>
</protein>
<dbReference type="PANTHER" id="PTHR43611:SF3">
    <property type="entry name" value="FLAVIN MONONUCLEOTIDE HYDROLASE 1, CHLOROPLATIC"/>
    <property type="match status" value="1"/>
</dbReference>
<dbReference type="GO" id="GO:0016787">
    <property type="term" value="F:hydrolase activity"/>
    <property type="evidence" value="ECO:0007669"/>
    <property type="project" value="UniProtKB-KW"/>
</dbReference>
<reference evidence="2" key="1">
    <citation type="journal article" date="2019" name="Int. J. Syst. Evol. Microbiol.">
        <title>The Global Catalogue of Microorganisms (GCM) 10K type strain sequencing project: providing services to taxonomists for standard genome sequencing and annotation.</title>
        <authorList>
            <consortium name="The Broad Institute Genomics Platform"/>
            <consortium name="The Broad Institute Genome Sequencing Center for Infectious Disease"/>
            <person name="Wu L."/>
            <person name="Ma J."/>
        </authorList>
    </citation>
    <scope>NUCLEOTIDE SEQUENCE [LARGE SCALE GENOMIC DNA]</scope>
    <source>
        <strain evidence="2">CCM 8749</strain>
    </source>
</reference>
<dbReference type="InterPro" id="IPR023214">
    <property type="entry name" value="HAD_sf"/>
</dbReference>
<sequence length="195" mass="22589">MSNKPHLMLDVGGVLLSNLSPLFWKELPLAEEAVSEPLVKQFKTDIRTPLWTGQMEEPHFWSWLMQHFPGTDPAVLRSLLFKHLTPLPGLYKLEEWSRRADIHLLSNHRAEWIVPILKKEGVTRFLNSVTISSEVRCCKPGREIYEMAAVHLNGDGRIVFVDDQEKNFPQAKRIGWKTILADPQGRWMEEIDRLL</sequence>
<evidence type="ECO:0000313" key="1">
    <source>
        <dbReference type="EMBL" id="MFC5988702.1"/>
    </source>
</evidence>
<keyword evidence="1" id="KW-0378">Hydrolase</keyword>
<dbReference type="InterPro" id="IPR006439">
    <property type="entry name" value="HAD-SF_hydro_IA"/>
</dbReference>
<gene>
    <name evidence="1" type="ORF">ACFPXP_20050</name>
</gene>
<organism evidence="1 2">
    <name type="scientific">Marinicrinis lubricantis</name>
    <dbReference type="NCBI Taxonomy" id="2086470"/>
    <lineage>
        <taxon>Bacteria</taxon>
        <taxon>Bacillati</taxon>
        <taxon>Bacillota</taxon>
        <taxon>Bacilli</taxon>
        <taxon>Bacillales</taxon>
        <taxon>Paenibacillaceae</taxon>
    </lineage>
</organism>